<evidence type="ECO:0000313" key="2">
    <source>
        <dbReference type="Proteomes" id="UP000268059"/>
    </source>
</evidence>
<evidence type="ECO:0000313" key="1">
    <source>
        <dbReference type="EMBL" id="BBH25640.1"/>
    </source>
</evidence>
<dbReference type="KEGG" id="ebm:SG0102_05740"/>
<keyword evidence="2" id="KW-1185">Reference proteome</keyword>
<name>A0A3G9J3B0_9FIRM</name>
<dbReference type="Proteomes" id="UP000268059">
    <property type="component" value="Chromosome"/>
</dbReference>
<dbReference type="EMBL" id="AP019309">
    <property type="protein sequence ID" value="BBH25640.1"/>
    <property type="molecule type" value="Genomic_DNA"/>
</dbReference>
<organism evidence="1 2">
    <name type="scientific">Intestinibaculum porci</name>
    <dbReference type="NCBI Taxonomy" id="2487118"/>
    <lineage>
        <taxon>Bacteria</taxon>
        <taxon>Bacillati</taxon>
        <taxon>Bacillota</taxon>
        <taxon>Erysipelotrichia</taxon>
        <taxon>Erysipelotrichales</taxon>
        <taxon>Erysipelotrichaceae</taxon>
        <taxon>Intestinibaculum</taxon>
    </lineage>
</organism>
<sequence>MKNDVKRAQDIIKKYVSLSDIYDIIDVVLGHSSHFMPFSLEDYGKVLR</sequence>
<accession>A0A3G9J3B0</accession>
<protein>
    <submittedName>
        <fullName evidence="1">Uncharacterized protein</fullName>
    </submittedName>
</protein>
<proteinExistence type="predicted"/>
<dbReference type="InParanoid" id="A0A3G9J3B0"/>
<gene>
    <name evidence="1" type="ORF">SG0102_05740</name>
</gene>
<dbReference type="AlphaFoldDB" id="A0A3G9J3B0"/>
<reference evidence="1 2" key="1">
    <citation type="submission" date="2018-11" db="EMBL/GenBank/DDBJ databases">
        <title>Novel Erysipelotrichaceae bacterium isolated from small intestine of a swine.</title>
        <authorList>
            <person name="Kim J.S."/>
            <person name="Choe H."/>
            <person name="Lee Y.R."/>
            <person name="Kim K.M."/>
            <person name="Park D.S."/>
        </authorList>
    </citation>
    <scope>NUCLEOTIDE SEQUENCE [LARGE SCALE GENOMIC DNA]</scope>
    <source>
        <strain evidence="1 2">SG0102</strain>
    </source>
</reference>